<dbReference type="PANTHER" id="PTHR12771:SF8">
    <property type="entry name" value="ENGULFMENT AND CELL MOTILITY PROTEIN 2"/>
    <property type="match status" value="1"/>
</dbReference>
<dbReference type="AlphaFoldDB" id="A0A2I0TR91"/>
<dbReference type="Pfam" id="PF11841">
    <property type="entry name" value="ELMO_ARM"/>
    <property type="match status" value="1"/>
</dbReference>
<comment type="function">
    <text evidence="1">Involved in cytoskeletal rearrangements required for phagocytosis of apoptotic cells and cell motility. Acts in association with DOCK1 and CRK. Was initially proposed to be required in complex with DOCK1 to activate Rac Rho small GTPases. May enhance the guanine nucleotide exchange factor (GEF) activity of DOCK1.</text>
</comment>
<keyword evidence="2" id="KW-0812">Transmembrane</keyword>
<feature type="transmembrane region" description="Helical" evidence="2">
    <location>
        <begin position="715"/>
        <end position="736"/>
    </location>
</feature>
<dbReference type="CDD" id="cd13359">
    <property type="entry name" value="PH_ELMO1_CED-12"/>
    <property type="match status" value="1"/>
</dbReference>
<dbReference type="EMBL" id="KZ507726">
    <property type="protein sequence ID" value="PKU36311.1"/>
    <property type="molecule type" value="Genomic_DNA"/>
</dbReference>
<protein>
    <submittedName>
        <fullName evidence="4">Engulfment and cell motility protein 2</fullName>
    </submittedName>
</protein>
<dbReference type="Pfam" id="PF03151">
    <property type="entry name" value="TPT"/>
    <property type="match status" value="1"/>
</dbReference>
<dbReference type="InterPro" id="IPR050868">
    <property type="entry name" value="ELMO_domain-containing"/>
</dbReference>
<evidence type="ECO:0000313" key="4">
    <source>
        <dbReference type="EMBL" id="PKU36311.1"/>
    </source>
</evidence>
<dbReference type="InterPro" id="IPR024574">
    <property type="entry name" value="ELMO_ARM"/>
</dbReference>
<dbReference type="Gene3D" id="6.10.250.810">
    <property type="match status" value="1"/>
</dbReference>
<sequence length="847" mass="96539">MPPPSDIVKVAVEWPGANAQLLEIDQKRPLASIIKEVCDGWSLPNPEYYTLRYADGPQLYITEQEGMEKAALKKPFSENKKKTCVLGPTVEVGRQCHGESSNQEIQTYAIALINALFLKAPEDKRQEMANAFAQKHLRSIILNHVIRGNRPIKTEMAHQLYVLQVLTFNLLEERMMTKMDPNDQAQRDIIFELRRIAFDAESDSNTVPGSGTEKRKAMYTKDYKMLGFTNHINPAMDFTQTPPGMLALDNMLYLAKFHQDTYIRIVLENSSREDKHECPFGRSAIELTRMLCEILQVGELPNEGRNDYHPMFFTHDRAFEELFAICIQLLNKTWKEMRATAEDFNKVMQVVREQITRALPSKPNSLDQFKSKLRSLSYSEILRLRQSERMSQDDFQSPPIVELREKIQPEILELIKQQRLNRLCEGSSFRKIGNRRRQERFWYCRLALNHKVLHYGDLEDNAQGEVTFESLQEKIPVADIKAIVTGKDCPHMKEKSALKQNKEVLELAFSILYDPDETLNFIAPNKYEGFFFDSSALSTSLDIGLSNWSFLYVTVSLYTMTKSSAILFILLFSLLFKLEELRVALLLVVLLIAGGLFMFTYKSTQFNAQGFILVLCASFLGGIRWTLTQILMQKADLGLQNPIDIMFHLQPLMFLGLLPLFAVFEGLPLSISEKLFRFHEAGTLFSLVGKLFLGGILAFGLGFSEFLLVSRTSSLTLSIAGIFKEICILFLATRLLGDRLSLLNWLGFAVCLSGISLHVILKAMNSKGENALKLHKEPSSDPDLELLLRHTERARNVLETKWKDRLYGELQESPFESTVKLLGMLFRLKGLMLSCVPPSWDSDSLGA</sequence>
<feature type="transmembrane region" description="Helical" evidence="2">
    <location>
        <begin position="607"/>
        <end position="627"/>
    </location>
</feature>
<organism evidence="4 5">
    <name type="scientific">Limosa lapponica baueri</name>
    <dbReference type="NCBI Taxonomy" id="1758121"/>
    <lineage>
        <taxon>Eukaryota</taxon>
        <taxon>Metazoa</taxon>
        <taxon>Chordata</taxon>
        <taxon>Craniata</taxon>
        <taxon>Vertebrata</taxon>
        <taxon>Euteleostomi</taxon>
        <taxon>Archelosauria</taxon>
        <taxon>Archosauria</taxon>
        <taxon>Dinosauria</taxon>
        <taxon>Saurischia</taxon>
        <taxon>Theropoda</taxon>
        <taxon>Coelurosauria</taxon>
        <taxon>Aves</taxon>
        <taxon>Neognathae</taxon>
        <taxon>Neoaves</taxon>
        <taxon>Charadriiformes</taxon>
        <taxon>Scolopacidae</taxon>
        <taxon>Limosa</taxon>
    </lineage>
</organism>
<reference evidence="5" key="1">
    <citation type="submission" date="2017-11" db="EMBL/GenBank/DDBJ databases">
        <authorList>
            <person name="Lima N.C."/>
            <person name="Parody-Merino A.M."/>
            <person name="Battley P.F."/>
            <person name="Fidler A.E."/>
            <person name="Prosdocimi F."/>
        </authorList>
    </citation>
    <scope>NUCLEOTIDE SEQUENCE [LARGE SCALE GENOMIC DNA]</scope>
</reference>
<proteinExistence type="predicted"/>
<dbReference type="OrthoDB" id="28413at2759"/>
<dbReference type="GO" id="GO:0007015">
    <property type="term" value="P:actin filament organization"/>
    <property type="evidence" value="ECO:0007669"/>
    <property type="project" value="TreeGrafter"/>
</dbReference>
<keyword evidence="2" id="KW-0472">Membrane</keyword>
<evidence type="ECO:0000256" key="1">
    <source>
        <dbReference type="ARBA" id="ARBA00024863"/>
    </source>
</evidence>
<feature type="transmembrane region" description="Helical" evidence="2">
    <location>
        <begin position="583"/>
        <end position="601"/>
    </location>
</feature>
<evidence type="ECO:0000256" key="2">
    <source>
        <dbReference type="SAM" id="Phobius"/>
    </source>
</evidence>
<dbReference type="InterPro" id="IPR004853">
    <property type="entry name" value="Sugar_P_trans_dom"/>
</dbReference>
<dbReference type="CDD" id="cd21092">
    <property type="entry name" value="TPT_S35C2"/>
    <property type="match status" value="1"/>
</dbReference>
<dbReference type="SUPFAM" id="SSF50729">
    <property type="entry name" value="PH domain-like"/>
    <property type="match status" value="1"/>
</dbReference>
<feature type="transmembrane region" description="Helical" evidence="2">
    <location>
        <begin position="684"/>
        <end position="703"/>
    </location>
</feature>
<evidence type="ECO:0000259" key="3">
    <source>
        <dbReference type="PROSITE" id="PS51335"/>
    </source>
</evidence>
<dbReference type="Pfam" id="PF04727">
    <property type="entry name" value="ELMO_CED12"/>
    <property type="match status" value="1"/>
</dbReference>
<dbReference type="InterPro" id="IPR011993">
    <property type="entry name" value="PH-like_dom_sf"/>
</dbReference>
<dbReference type="InterPro" id="IPR001849">
    <property type="entry name" value="PH_domain"/>
</dbReference>
<evidence type="ECO:0000313" key="5">
    <source>
        <dbReference type="Proteomes" id="UP000233556"/>
    </source>
</evidence>
<dbReference type="PANTHER" id="PTHR12771">
    <property type="entry name" value="ENGULFMENT AND CELL MOTILITY"/>
    <property type="match status" value="1"/>
</dbReference>
<dbReference type="Pfam" id="PF16457">
    <property type="entry name" value="PH_12"/>
    <property type="match status" value="1"/>
</dbReference>
<dbReference type="InterPro" id="IPR006816">
    <property type="entry name" value="ELMO_dom"/>
</dbReference>
<dbReference type="Gene3D" id="2.30.29.30">
    <property type="entry name" value="Pleckstrin-homology domain (PH domain)/Phosphotyrosine-binding domain (PTB)"/>
    <property type="match status" value="1"/>
</dbReference>
<keyword evidence="2" id="KW-1133">Transmembrane helix</keyword>
<feature type="domain" description="ELMO" evidence="3">
    <location>
        <begin position="185"/>
        <end position="359"/>
    </location>
</feature>
<feature type="transmembrane region" description="Helical" evidence="2">
    <location>
        <begin position="742"/>
        <end position="761"/>
    </location>
</feature>
<dbReference type="GO" id="GO:0048870">
    <property type="term" value="P:cell motility"/>
    <property type="evidence" value="ECO:0007669"/>
    <property type="project" value="TreeGrafter"/>
</dbReference>
<name>A0A2I0TR91_LIMLA</name>
<feature type="transmembrane region" description="Helical" evidence="2">
    <location>
        <begin position="647"/>
        <end position="664"/>
    </location>
</feature>
<accession>A0A2I0TR91</accession>
<feature type="transmembrane region" description="Helical" evidence="2">
    <location>
        <begin position="550"/>
        <end position="576"/>
    </location>
</feature>
<keyword evidence="5" id="KW-1185">Reference proteome</keyword>
<gene>
    <name evidence="4" type="ORF">llap_13387</name>
</gene>
<dbReference type="FunFam" id="2.30.29.30:FF:000053">
    <property type="entry name" value="Engulfment and cell motility protein 1"/>
    <property type="match status" value="1"/>
</dbReference>
<reference evidence="5" key="2">
    <citation type="submission" date="2017-12" db="EMBL/GenBank/DDBJ databases">
        <title>Genome sequence of the Bar-tailed Godwit (Limosa lapponica baueri).</title>
        <authorList>
            <person name="Lima N.C.B."/>
            <person name="Parody-Merino A.M."/>
            <person name="Battley P.F."/>
            <person name="Fidler A.E."/>
            <person name="Prosdocimi F."/>
        </authorList>
    </citation>
    <scope>NUCLEOTIDE SEQUENCE [LARGE SCALE GENOMIC DNA]</scope>
</reference>
<dbReference type="Proteomes" id="UP000233556">
    <property type="component" value="Unassembled WGS sequence"/>
</dbReference>
<dbReference type="PROSITE" id="PS51335">
    <property type="entry name" value="ELMO"/>
    <property type="match status" value="1"/>
</dbReference>